<gene>
    <name evidence="1" type="ORF">AWR26_10900</name>
    <name evidence="2" type="ORF">SAMN05216286_0105</name>
</gene>
<keyword evidence="3" id="KW-1185">Reference proteome</keyword>
<dbReference type="EMBL" id="FOKO01000014">
    <property type="protein sequence ID" value="SFD38349.1"/>
    <property type="molecule type" value="Genomic_DNA"/>
</dbReference>
<dbReference type="RefSeq" id="WP_064565795.1">
    <property type="nucleotide sequence ID" value="NZ_CP014007.2"/>
</dbReference>
<dbReference type="EMBL" id="CP014007">
    <property type="protein sequence ID" value="ANI82637.1"/>
    <property type="molecule type" value="Genomic_DNA"/>
</dbReference>
<reference evidence="2 4" key="1">
    <citation type="submission" date="2016-10" db="EMBL/GenBank/DDBJ databases">
        <authorList>
            <person name="Varghese N."/>
            <person name="Submissions S."/>
        </authorList>
    </citation>
    <scope>NUCLEOTIDE SEQUENCE [LARGE SCALE GENOMIC DNA]</scope>
    <source>
        <strain evidence="2 4">CGMCC 1.7012</strain>
    </source>
</reference>
<name>A0AA94H922_9ENTR</name>
<dbReference type="Proteomes" id="UP000078227">
    <property type="component" value="Chromosome"/>
</dbReference>
<proteinExistence type="predicted"/>
<dbReference type="AlphaFoldDB" id="A0AA94H922"/>
<dbReference type="KEGG" id="kor:AWR26_10900"/>
<accession>A0AA94H922</accession>
<reference evidence="1 3" key="2">
    <citation type="submission" date="2021-03" db="EMBL/GenBank/DDBJ databases">
        <authorList>
            <person name="Li Y."/>
            <person name="Li S."/>
            <person name="Chen M."/>
            <person name="Peng G."/>
            <person name="Tan Z."/>
            <person name="An Q."/>
        </authorList>
    </citation>
    <scope>NUCLEOTIDE SEQUENCE [LARGE SCALE GENOMIC DNA]</scope>
    <source>
        <strain evidence="1 3">Ola 51</strain>
    </source>
</reference>
<evidence type="ECO:0000313" key="3">
    <source>
        <dbReference type="Proteomes" id="UP000078227"/>
    </source>
</evidence>
<dbReference type="Proteomes" id="UP000182314">
    <property type="component" value="Unassembled WGS sequence"/>
</dbReference>
<protein>
    <submittedName>
        <fullName evidence="2">Uncharacterized protein</fullName>
    </submittedName>
</protein>
<evidence type="ECO:0000313" key="4">
    <source>
        <dbReference type="Proteomes" id="UP000182314"/>
    </source>
</evidence>
<evidence type="ECO:0000313" key="2">
    <source>
        <dbReference type="EMBL" id="SFD38349.1"/>
    </source>
</evidence>
<sequence>MTNLKKISVNPWDFTLYQKKDGEFILKVMFSEGDYKIDVARFFLFSFDEMVKPLDVDYVKSISENIRANYNSFQSRELSKKEFDDLV</sequence>
<organism evidence="2 4">
    <name type="scientific">Kosakonia oryzae</name>
    <dbReference type="NCBI Taxonomy" id="497725"/>
    <lineage>
        <taxon>Bacteria</taxon>
        <taxon>Pseudomonadati</taxon>
        <taxon>Pseudomonadota</taxon>
        <taxon>Gammaproteobacteria</taxon>
        <taxon>Enterobacterales</taxon>
        <taxon>Enterobacteriaceae</taxon>
        <taxon>Kosakonia</taxon>
    </lineage>
</organism>
<evidence type="ECO:0000313" key="1">
    <source>
        <dbReference type="EMBL" id="ANI82637.1"/>
    </source>
</evidence>